<evidence type="ECO:0000256" key="5">
    <source>
        <dbReference type="ARBA" id="ARBA00015611"/>
    </source>
</evidence>
<feature type="domain" description="Peptidase M1 alanyl aminopeptidase Ig-like fold" evidence="14">
    <location>
        <begin position="394"/>
        <end position="509"/>
    </location>
</feature>
<dbReference type="InterPro" id="IPR014782">
    <property type="entry name" value="Peptidase_M1_dom"/>
</dbReference>
<dbReference type="Gene3D" id="1.10.390.10">
    <property type="entry name" value="Neutral Protease Domain 2"/>
    <property type="match status" value="1"/>
</dbReference>
<keyword evidence="6 17" id="KW-0031">Aminopeptidase</keyword>
<comment type="catalytic activity">
    <reaction evidence="1">
        <text>Release of an N-terminal amino acid, Xaa-|-Yaa- from a peptide, amide or arylamide. Xaa is preferably Ala, but may be most amino acids including Pro (slow action). When a terminal hydrophobic residue is followed by a prolyl residue, the two may be released as an intact Xaa-Pro dipeptide.</text>
        <dbReference type="EC" id="3.4.11.2"/>
    </reaction>
</comment>
<dbReference type="Pfam" id="PF01433">
    <property type="entry name" value="Peptidase_M1"/>
    <property type="match status" value="1"/>
</dbReference>
<evidence type="ECO:0000256" key="2">
    <source>
        <dbReference type="ARBA" id="ARBA00001947"/>
    </source>
</evidence>
<evidence type="ECO:0000259" key="13">
    <source>
        <dbReference type="Pfam" id="PF01433"/>
    </source>
</evidence>
<dbReference type="Gene3D" id="2.60.40.1840">
    <property type="match status" value="1"/>
</dbReference>
<evidence type="ECO:0000256" key="12">
    <source>
        <dbReference type="SAM" id="MobiDB-lite"/>
    </source>
</evidence>
<dbReference type="InterPro" id="IPR035414">
    <property type="entry name" value="Peptidase_M1_pepN_Ig-like"/>
</dbReference>
<comment type="similarity">
    <text evidence="3">Belongs to the peptidase M1 family.</text>
</comment>
<dbReference type="FunFam" id="2.60.40.1840:FF:000001">
    <property type="entry name" value="Aminopeptidase N"/>
    <property type="match status" value="1"/>
</dbReference>
<evidence type="ECO:0000256" key="10">
    <source>
        <dbReference type="ARBA" id="ARBA00022833"/>
    </source>
</evidence>
<accession>A0A1V1PAN0</accession>
<organism evidence="17 18">
    <name type="scientific">Candidatus Magnetoglobus multicellularis str. Araruama</name>
    <dbReference type="NCBI Taxonomy" id="890399"/>
    <lineage>
        <taxon>Bacteria</taxon>
        <taxon>Pseudomonadati</taxon>
        <taxon>Thermodesulfobacteriota</taxon>
        <taxon>Desulfobacteria</taxon>
        <taxon>Desulfobacterales</taxon>
        <taxon>Desulfobacteraceae</taxon>
        <taxon>Candidatus Magnetoglobus</taxon>
    </lineage>
</organism>
<dbReference type="InterPro" id="IPR042097">
    <property type="entry name" value="Aminopeptidase_N-like_N_sf"/>
</dbReference>
<gene>
    <name evidence="17" type="ORF">OMM_07861</name>
</gene>
<feature type="domain" description="Peptidase M1 membrane alanine aminopeptidase" evidence="13">
    <location>
        <begin position="175"/>
        <end position="389"/>
    </location>
</feature>
<sequence length="844" mass="98167">MYLHGEDLDLISIAMDGAELDPKEYEQTSNRLIINKVGKSFVLNIKTRLKPHENTSLSGLYVSNNIYCTQCEAEGFQRITYFLDRPDVLCTYTCTIEADKNNYPVLLSNGNLFQTGVFKNGRHWVTWEDPFPKPSYLFAMVAGDLEYIEDIVTQSEKPVLIRIFAEAGNIERCEFAMESLINAMFWDEDTFQLVYDLDTYMIVAINDFNMGAMENKGLNIFNSKYILADPEIATDDDYANIERIIAHEYFHNWTGNRVTLRNWFQLCLKEGLTVFRDQLYTEAVGPSRIIKRIQDVQKLRLHQFPEDDGPTAHPVRPDQYVEMNNFYTPTVYEKGAAIVRMLYRMLGDDFFLGMEFYFDQFDGQAVSVEDFLNIMEDAGERKLDQFMRWYTQAGTPRVTVHREYISDKQIYRLTFEQFCPPTVNQPKKEPLLIPIDMALLDSNGNHIPLELKIDDDNDDDNDNDDDEDNTAEHRIIELTKTKQTFEFINVYEEPVPSLFRDFSACVKVSIEYSTEERLFLLKHDTDDFNRWDQSRQIQLESIFQMIQQFQNGQFISVPAKVLDAFEALLTSPINDRALITELIRMPSDHEIAHYCSDQSEKINPDAIHFVRKKMKETIAEHLSERFMEIYDENSSDDYYDYEPTGVARRSIRNLALDYLVALMTKETVTLAIDQFMNSDNMTDIFSALQSLSHTNEEIFQKTCEIFYGHWFDYPLLVDKWFAVQAKSELNNTLDRVKELLTHPVFTLKNPNRVKALIGSFVNSNLRHFHSSSGEGYELLADQVLALDKVNPQIASQMVVAFNQWQKYEDQRMTLMGNQLERLHKSELSRDVFEIVSKALGIKIL</sequence>
<dbReference type="CDD" id="cd09600">
    <property type="entry name" value="M1_APN"/>
    <property type="match status" value="1"/>
</dbReference>
<dbReference type="InterPro" id="IPR001930">
    <property type="entry name" value="Peptidase_M1"/>
</dbReference>
<dbReference type="Pfam" id="PF17432">
    <property type="entry name" value="DUF3458_C"/>
    <property type="match status" value="1"/>
</dbReference>
<evidence type="ECO:0000259" key="14">
    <source>
        <dbReference type="Pfam" id="PF11940"/>
    </source>
</evidence>
<dbReference type="SUPFAM" id="SSF55486">
    <property type="entry name" value="Metalloproteases ('zincins'), catalytic domain"/>
    <property type="match status" value="1"/>
</dbReference>
<comment type="cofactor">
    <cofactor evidence="2">
        <name>Zn(2+)</name>
        <dbReference type="ChEBI" id="CHEBI:29105"/>
    </cofactor>
</comment>
<keyword evidence="8" id="KW-0479">Metal-binding</keyword>
<evidence type="ECO:0000256" key="4">
    <source>
        <dbReference type="ARBA" id="ARBA00012564"/>
    </source>
</evidence>
<evidence type="ECO:0000313" key="18">
    <source>
        <dbReference type="Proteomes" id="UP000189670"/>
    </source>
</evidence>
<dbReference type="Pfam" id="PF17900">
    <property type="entry name" value="Peptidase_M1_N"/>
    <property type="match status" value="1"/>
</dbReference>
<dbReference type="PRINTS" id="PR00756">
    <property type="entry name" value="ALADIPTASE"/>
</dbReference>
<dbReference type="PANTHER" id="PTHR46322:SF1">
    <property type="entry name" value="PUROMYCIN-SENSITIVE AMINOPEPTIDASE"/>
    <property type="match status" value="1"/>
</dbReference>
<evidence type="ECO:0000256" key="1">
    <source>
        <dbReference type="ARBA" id="ARBA00000098"/>
    </source>
</evidence>
<dbReference type="Proteomes" id="UP000189670">
    <property type="component" value="Unassembled WGS sequence"/>
</dbReference>
<evidence type="ECO:0000256" key="9">
    <source>
        <dbReference type="ARBA" id="ARBA00022801"/>
    </source>
</evidence>
<feature type="region of interest" description="Disordered" evidence="12">
    <location>
        <begin position="450"/>
        <end position="471"/>
    </location>
</feature>
<evidence type="ECO:0000313" key="17">
    <source>
        <dbReference type="EMBL" id="ETR71824.1"/>
    </source>
</evidence>
<keyword evidence="9" id="KW-0378">Hydrolase</keyword>
<dbReference type="EMBL" id="ATBP01000217">
    <property type="protein sequence ID" value="ETR71824.1"/>
    <property type="molecule type" value="Genomic_DNA"/>
</dbReference>
<comment type="caution">
    <text evidence="17">The sequence shown here is derived from an EMBL/GenBank/DDBJ whole genome shotgun (WGS) entry which is preliminary data.</text>
</comment>
<dbReference type="GO" id="GO:0016285">
    <property type="term" value="F:alanyl aminopeptidase activity"/>
    <property type="evidence" value="ECO:0007669"/>
    <property type="project" value="UniProtKB-EC"/>
</dbReference>
<dbReference type="Gene3D" id="1.25.50.10">
    <property type="entry name" value="Peptidase M1, alanyl aminopeptidase, C-terminal domain"/>
    <property type="match status" value="1"/>
</dbReference>
<dbReference type="InterPro" id="IPR027268">
    <property type="entry name" value="Peptidase_M4/M1_CTD_sf"/>
</dbReference>
<dbReference type="AlphaFoldDB" id="A0A1V1PAN0"/>
<dbReference type="GO" id="GO:0008237">
    <property type="term" value="F:metallopeptidase activity"/>
    <property type="evidence" value="ECO:0007669"/>
    <property type="project" value="UniProtKB-KW"/>
</dbReference>
<evidence type="ECO:0000256" key="11">
    <source>
        <dbReference type="ARBA" id="ARBA00023049"/>
    </source>
</evidence>
<name>A0A1V1PAN0_9BACT</name>
<evidence type="ECO:0000256" key="3">
    <source>
        <dbReference type="ARBA" id="ARBA00010136"/>
    </source>
</evidence>
<dbReference type="InterPro" id="IPR012779">
    <property type="entry name" value="Peptidase_M1_pepN"/>
</dbReference>
<keyword evidence="11" id="KW-0482">Metalloprotease</keyword>
<dbReference type="PANTHER" id="PTHR46322">
    <property type="entry name" value="PUROMYCIN-SENSITIVE AMINOPEPTIDASE"/>
    <property type="match status" value="1"/>
</dbReference>
<dbReference type="GO" id="GO:0006508">
    <property type="term" value="P:proteolysis"/>
    <property type="evidence" value="ECO:0007669"/>
    <property type="project" value="UniProtKB-KW"/>
</dbReference>
<dbReference type="Pfam" id="PF11940">
    <property type="entry name" value="DUF3458"/>
    <property type="match status" value="1"/>
</dbReference>
<dbReference type="Gene3D" id="3.30.2010.30">
    <property type="match status" value="1"/>
</dbReference>
<evidence type="ECO:0000259" key="15">
    <source>
        <dbReference type="Pfam" id="PF17432"/>
    </source>
</evidence>
<dbReference type="FunFam" id="3.30.2010.30:FF:000002">
    <property type="entry name" value="Putative aminopeptidase N"/>
    <property type="match status" value="1"/>
</dbReference>
<evidence type="ECO:0000256" key="6">
    <source>
        <dbReference type="ARBA" id="ARBA00022438"/>
    </source>
</evidence>
<evidence type="ECO:0000259" key="16">
    <source>
        <dbReference type="Pfam" id="PF17900"/>
    </source>
</evidence>
<reference evidence="18" key="1">
    <citation type="submission" date="2012-11" db="EMBL/GenBank/DDBJ databases">
        <authorList>
            <person name="Lucero-Rivera Y.E."/>
            <person name="Tovar-Ramirez D."/>
        </authorList>
    </citation>
    <scope>NUCLEOTIDE SEQUENCE [LARGE SCALE GENOMIC DNA]</scope>
    <source>
        <strain evidence="18">Araruama</strain>
    </source>
</reference>
<dbReference type="NCBIfam" id="TIGR02414">
    <property type="entry name" value="pepN_proteo"/>
    <property type="match status" value="1"/>
</dbReference>
<dbReference type="InterPro" id="IPR037144">
    <property type="entry name" value="Peptidase_M1_pepN_C_sf"/>
</dbReference>
<dbReference type="Gene3D" id="2.60.40.1730">
    <property type="entry name" value="tricorn interacting facor f3 domain"/>
    <property type="match status" value="1"/>
</dbReference>
<dbReference type="InterPro" id="IPR038438">
    <property type="entry name" value="PepN_Ig-like_sf"/>
</dbReference>
<dbReference type="InterPro" id="IPR045357">
    <property type="entry name" value="Aminopeptidase_N-like_N"/>
</dbReference>
<keyword evidence="7" id="KW-0645">Protease</keyword>
<protein>
    <recommendedName>
        <fullName evidence="5">Aminopeptidase N</fullName>
        <ecNumber evidence="4">3.4.11.2</ecNumber>
    </recommendedName>
</protein>
<feature type="domain" description="Peptidase M1 alanyl aminopeptidase C-terminal" evidence="15">
    <location>
        <begin position="515"/>
        <end position="839"/>
    </location>
</feature>
<keyword evidence="10" id="KW-0862">Zinc</keyword>
<dbReference type="SUPFAM" id="SSF63737">
    <property type="entry name" value="Leukotriene A4 hydrolase N-terminal domain"/>
    <property type="match status" value="1"/>
</dbReference>
<dbReference type="InterPro" id="IPR024601">
    <property type="entry name" value="Peptidase_M1_pepN_C"/>
</dbReference>
<dbReference type="GO" id="GO:0008270">
    <property type="term" value="F:zinc ion binding"/>
    <property type="evidence" value="ECO:0007669"/>
    <property type="project" value="InterPro"/>
</dbReference>
<dbReference type="EC" id="3.4.11.2" evidence="4"/>
<feature type="compositionally biased region" description="Acidic residues" evidence="12">
    <location>
        <begin position="455"/>
        <end position="469"/>
    </location>
</feature>
<evidence type="ECO:0000256" key="8">
    <source>
        <dbReference type="ARBA" id="ARBA00022723"/>
    </source>
</evidence>
<feature type="domain" description="Aminopeptidase N-like N-terminal" evidence="16">
    <location>
        <begin position="20"/>
        <end position="137"/>
    </location>
</feature>
<proteinExistence type="inferred from homology"/>
<evidence type="ECO:0000256" key="7">
    <source>
        <dbReference type="ARBA" id="ARBA00022670"/>
    </source>
</evidence>